<accession>A0ABS2ZEG1</accession>
<dbReference type="PROSITE" id="PS51257">
    <property type="entry name" value="PROKAR_LIPOPROTEIN"/>
    <property type="match status" value="1"/>
</dbReference>
<name>A0ABS2ZEG1_9BACL</name>
<gene>
    <name evidence="5" type="ORF">JYA64_14795</name>
</gene>
<evidence type="ECO:0000256" key="2">
    <source>
        <dbReference type="ARBA" id="ARBA00022448"/>
    </source>
</evidence>
<dbReference type="PANTHER" id="PTHR43649">
    <property type="entry name" value="ARABINOSE-BINDING PROTEIN-RELATED"/>
    <property type="match status" value="1"/>
</dbReference>
<keyword evidence="6" id="KW-1185">Reference proteome</keyword>
<feature type="signal peptide" evidence="4">
    <location>
        <begin position="1"/>
        <end position="20"/>
    </location>
</feature>
<evidence type="ECO:0000256" key="3">
    <source>
        <dbReference type="ARBA" id="ARBA00022729"/>
    </source>
</evidence>
<comment type="similarity">
    <text evidence="1">Belongs to the bacterial solute-binding protein 1 family.</text>
</comment>
<dbReference type="Gene3D" id="3.40.190.10">
    <property type="entry name" value="Periplasmic binding protein-like II"/>
    <property type="match status" value="1"/>
</dbReference>
<sequence>MKIKSLSLLLIIMFSIVLSACGNRTTTDDGRTIVEFMHSSVEQERLAVINKLVAKFEKENPDIKIKQVPVEEGNYNTKVVTLARSGNLPAVIEVGNDYAKVMEKDELIDRKSVNKVLDQVGKENFYEGAIDLLRTENGKSYSGVPISGWVQGIWYNKEMLKAKGMEEPKNWEEIMGVAKEFTDKGSKKYGIAIPTVEGPFSEQGFSQFALSNNANVFNNNGDLMLNTPEMNEALTYYKKLSQYTMPGSNDTTEIKDAFMNGTVPMAMYSTYILPSVFEEGDANNIGYIVPEQEQKAVFGMVSALTISSGLEANQKEASEKFVSFMSEPENTTDWVLMSPGGAQPVNKQVTDNPDYQSNEVVKAFGNLSTEIAASFNDIQAFGLVGGKNYLKMGDVTSSGAIPTLINNITVGKSGIKSELKKAEKTIKDALEKR</sequence>
<dbReference type="InterPro" id="IPR006059">
    <property type="entry name" value="SBP"/>
</dbReference>
<dbReference type="InterPro" id="IPR050490">
    <property type="entry name" value="Bact_solute-bd_prot1"/>
</dbReference>
<dbReference type="SUPFAM" id="SSF53850">
    <property type="entry name" value="Periplasmic binding protein-like II"/>
    <property type="match status" value="1"/>
</dbReference>
<evidence type="ECO:0000256" key="4">
    <source>
        <dbReference type="SAM" id="SignalP"/>
    </source>
</evidence>
<protein>
    <submittedName>
        <fullName evidence="5">Carbohydrate ABC transporter substrate-binding protein</fullName>
    </submittedName>
</protein>
<feature type="chain" id="PRO_5046976085" evidence="4">
    <location>
        <begin position="21"/>
        <end position="433"/>
    </location>
</feature>
<dbReference type="Proteomes" id="UP001319060">
    <property type="component" value="Unassembled WGS sequence"/>
</dbReference>
<organism evidence="5 6">
    <name type="scientific">Fictibacillus barbaricus</name>
    <dbReference type="NCBI Taxonomy" id="182136"/>
    <lineage>
        <taxon>Bacteria</taxon>
        <taxon>Bacillati</taxon>
        <taxon>Bacillota</taxon>
        <taxon>Bacilli</taxon>
        <taxon>Bacillales</taxon>
        <taxon>Fictibacillaceae</taxon>
        <taxon>Fictibacillus</taxon>
    </lineage>
</organism>
<dbReference type="PANTHER" id="PTHR43649:SF34">
    <property type="entry name" value="ABC TRANSPORTER PERIPLASMIC-BINDING PROTEIN YCJN-RELATED"/>
    <property type="match status" value="1"/>
</dbReference>
<evidence type="ECO:0000256" key="1">
    <source>
        <dbReference type="ARBA" id="ARBA00008520"/>
    </source>
</evidence>
<comment type="caution">
    <text evidence="5">The sequence shown here is derived from an EMBL/GenBank/DDBJ whole genome shotgun (WGS) entry which is preliminary data.</text>
</comment>
<reference evidence="5 6" key="1">
    <citation type="submission" date="2021-01" db="EMBL/GenBank/DDBJ databases">
        <title>Genome Sequencing of Type Strains.</title>
        <authorList>
            <person name="Lemaire J.F."/>
            <person name="Inderbitzin P."/>
            <person name="Collins S.B."/>
            <person name="Wespe N."/>
            <person name="Knight-Connoni V."/>
        </authorList>
    </citation>
    <scope>NUCLEOTIDE SEQUENCE [LARGE SCALE GENOMIC DNA]</scope>
    <source>
        <strain evidence="5 6">DSM 14730</strain>
    </source>
</reference>
<keyword evidence="3 4" id="KW-0732">Signal</keyword>
<evidence type="ECO:0000313" key="6">
    <source>
        <dbReference type="Proteomes" id="UP001319060"/>
    </source>
</evidence>
<dbReference type="EMBL" id="JAFHKS010000044">
    <property type="protein sequence ID" value="MBN3546573.1"/>
    <property type="molecule type" value="Genomic_DNA"/>
</dbReference>
<dbReference type="Pfam" id="PF13416">
    <property type="entry name" value="SBP_bac_8"/>
    <property type="match status" value="1"/>
</dbReference>
<keyword evidence="2" id="KW-0813">Transport</keyword>
<dbReference type="RefSeq" id="WP_188400882.1">
    <property type="nucleotide sequence ID" value="NZ_BMCE01000001.1"/>
</dbReference>
<evidence type="ECO:0000313" key="5">
    <source>
        <dbReference type="EMBL" id="MBN3546573.1"/>
    </source>
</evidence>
<proteinExistence type="inferred from homology"/>